<keyword evidence="2" id="KW-1185">Reference proteome</keyword>
<sequence>MQAADRRPSVRSCLICGLQTWGKVLFTQAACLAGHPNWARSNRITHGLTPPEPKRPDQYRLKKALPPEASIRDGIARFCDSTAWSFMQAPRLLRREEPSAP</sequence>
<evidence type="ECO:0000313" key="2">
    <source>
        <dbReference type="Proteomes" id="UP000056109"/>
    </source>
</evidence>
<name>A0A0U5EUA0_9PROT</name>
<dbReference type="AlphaFoldDB" id="A0A0U5EUA0"/>
<dbReference type="PATRIC" id="fig|446692.3.peg.1082"/>
<dbReference type="EMBL" id="LN606600">
    <property type="protein sequence ID" value="CEF40464.1"/>
    <property type="molecule type" value="Genomic_DNA"/>
</dbReference>
<organism evidence="1 2">
    <name type="scientific">Acetobacter senegalensis</name>
    <dbReference type="NCBI Taxonomy" id="446692"/>
    <lineage>
        <taxon>Bacteria</taxon>
        <taxon>Pseudomonadati</taxon>
        <taxon>Pseudomonadota</taxon>
        <taxon>Alphaproteobacteria</taxon>
        <taxon>Acetobacterales</taxon>
        <taxon>Acetobacteraceae</taxon>
        <taxon>Acetobacter</taxon>
    </lineage>
</organism>
<proteinExistence type="predicted"/>
<evidence type="ECO:0000313" key="1">
    <source>
        <dbReference type="EMBL" id="CEF40464.1"/>
    </source>
</evidence>
<accession>A0A0U5EUA0</accession>
<gene>
    <name evidence="1" type="ORF">ASN_1083</name>
</gene>
<protein>
    <submittedName>
        <fullName evidence="1">Uncharacterized protein</fullName>
    </submittedName>
</protein>
<dbReference type="Proteomes" id="UP000056109">
    <property type="component" value="Chromosome I"/>
</dbReference>
<dbReference type="KEGG" id="asz:ASN_1083"/>
<reference evidence="2" key="1">
    <citation type="submission" date="2014-09" db="EMBL/GenBank/DDBJ databases">
        <authorList>
            <person name="Illeghems K.G."/>
        </authorList>
    </citation>
    <scope>NUCLEOTIDE SEQUENCE [LARGE SCALE GENOMIC DNA]</scope>
    <source>
        <strain evidence="2">108B</strain>
    </source>
</reference>